<evidence type="ECO:0000313" key="1">
    <source>
        <dbReference type="EMBL" id="MFM0720559.1"/>
    </source>
</evidence>
<keyword evidence="2" id="KW-1185">Reference proteome</keyword>
<name>A0ABW9EN79_9BURK</name>
<dbReference type="SUPFAM" id="SSF51735">
    <property type="entry name" value="NAD(P)-binding Rossmann-fold domains"/>
    <property type="match status" value="1"/>
</dbReference>
<sequence>MTSWTTADIPPQNGRRAVITGATGRLGLETALALALPCACGTDRKH</sequence>
<protein>
    <recommendedName>
        <fullName evidence="3">Short-chain dehydrogenase</fullName>
    </recommendedName>
</protein>
<comment type="caution">
    <text evidence="1">The sequence shown here is derived from an EMBL/GenBank/DDBJ whole genome shotgun (WGS) entry which is preliminary data.</text>
</comment>
<proteinExistence type="predicted"/>
<dbReference type="Proteomes" id="UP001629392">
    <property type="component" value="Unassembled WGS sequence"/>
</dbReference>
<dbReference type="RefSeq" id="WP_408156580.1">
    <property type="nucleotide sequence ID" value="NZ_JAQQCL010000031.1"/>
</dbReference>
<evidence type="ECO:0008006" key="3">
    <source>
        <dbReference type="Google" id="ProtNLM"/>
    </source>
</evidence>
<accession>A0ABW9EN79</accession>
<dbReference type="Gene3D" id="3.40.50.720">
    <property type="entry name" value="NAD(P)-binding Rossmann-like Domain"/>
    <property type="match status" value="1"/>
</dbReference>
<gene>
    <name evidence="1" type="ORF">PQQ73_30035</name>
</gene>
<dbReference type="InterPro" id="IPR036291">
    <property type="entry name" value="NAD(P)-bd_dom_sf"/>
</dbReference>
<reference evidence="1 2" key="1">
    <citation type="journal article" date="2024" name="Chem. Sci.">
        <title>Discovery of megapolipeptins by genome mining of a Burkholderiales bacteria collection.</title>
        <authorList>
            <person name="Paulo B.S."/>
            <person name="Recchia M.J.J."/>
            <person name="Lee S."/>
            <person name="Fergusson C.H."/>
            <person name="Romanowski S.B."/>
            <person name="Hernandez A."/>
            <person name="Krull N."/>
            <person name="Liu D.Y."/>
            <person name="Cavanagh H."/>
            <person name="Bos A."/>
            <person name="Gray C.A."/>
            <person name="Murphy B.T."/>
            <person name="Linington R.G."/>
            <person name="Eustaquio A.S."/>
        </authorList>
    </citation>
    <scope>NUCLEOTIDE SEQUENCE [LARGE SCALE GENOMIC DNA]</scope>
    <source>
        <strain evidence="1 2">RL17-350-BIC-E</strain>
    </source>
</reference>
<dbReference type="EMBL" id="JAQQCL010000031">
    <property type="protein sequence ID" value="MFM0720559.1"/>
    <property type="molecule type" value="Genomic_DNA"/>
</dbReference>
<organism evidence="1 2">
    <name type="scientific">Paraburkholderia strydomiana</name>
    <dbReference type="NCBI Taxonomy" id="1245417"/>
    <lineage>
        <taxon>Bacteria</taxon>
        <taxon>Pseudomonadati</taxon>
        <taxon>Pseudomonadota</taxon>
        <taxon>Betaproteobacteria</taxon>
        <taxon>Burkholderiales</taxon>
        <taxon>Burkholderiaceae</taxon>
        <taxon>Paraburkholderia</taxon>
    </lineage>
</organism>
<evidence type="ECO:0000313" key="2">
    <source>
        <dbReference type="Proteomes" id="UP001629392"/>
    </source>
</evidence>